<dbReference type="GO" id="GO:0005524">
    <property type="term" value="F:ATP binding"/>
    <property type="evidence" value="ECO:0007669"/>
    <property type="project" value="UniProtKB-KW"/>
</dbReference>
<accession>A0A0A2I2G1</accession>
<dbReference type="InterPro" id="IPR027417">
    <property type="entry name" value="P-loop_NTPase"/>
</dbReference>
<dbReference type="GO" id="GO:0140359">
    <property type="term" value="F:ABC-type transporter activity"/>
    <property type="evidence" value="ECO:0007669"/>
    <property type="project" value="InterPro"/>
</dbReference>
<feature type="transmembrane region" description="Helical" evidence="11">
    <location>
        <begin position="141"/>
        <end position="162"/>
    </location>
</feature>
<dbReference type="SUPFAM" id="SSF90123">
    <property type="entry name" value="ABC transporter transmembrane region"/>
    <property type="match status" value="2"/>
</dbReference>
<dbReference type="PANTHER" id="PTHR24223">
    <property type="entry name" value="ATP-BINDING CASSETTE SUB-FAMILY C"/>
    <property type="match status" value="1"/>
</dbReference>
<feature type="domain" description="ABC transporter" evidence="12">
    <location>
        <begin position="1164"/>
        <end position="1386"/>
    </location>
</feature>
<proteinExistence type="inferred from homology"/>
<feature type="domain" description="ABC transporter" evidence="12">
    <location>
        <begin position="617"/>
        <end position="847"/>
    </location>
</feature>
<dbReference type="HOGENOM" id="CLU_000604_27_5_1"/>
<dbReference type="Proteomes" id="UP000030143">
    <property type="component" value="Unassembled WGS sequence"/>
</dbReference>
<evidence type="ECO:0000313" key="14">
    <source>
        <dbReference type="EMBL" id="KGO51337.1"/>
    </source>
</evidence>
<dbReference type="Pfam" id="PF24357">
    <property type="entry name" value="TMD0_ABC"/>
    <property type="match status" value="1"/>
</dbReference>
<comment type="subcellular location">
    <subcellularLocation>
        <location evidence="1">Cell membrane</location>
        <topology evidence="1">Multi-pass membrane protein</topology>
    </subcellularLocation>
</comment>
<dbReference type="SUPFAM" id="SSF52540">
    <property type="entry name" value="P-loop containing nucleoside triphosphate hydrolases"/>
    <property type="match status" value="2"/>
</dbReference>
<dbReference type="InterPro" id="IPR050173">
    <property type="entry name" value="ABC_transporter_C-like"/>
</dbReference>
<dbReference type="InterPro" id="IPR011527">
    <property type="entry name" value="ABC1_TM_dom"/>
</dbReference>
<dbReference type="OrthoDB" id="6500128at2759"/>
<dbReference type="InterPro" id="IPR044746">
    <property type="entry name" value="ABCC_6TM_D1"/>
</dbReference>
<reference evidence="14 15" key="1">
    <citation type="journal article" date="2015" name="Mol. Plant Microbe Interact.">
        <title>Genome, transcriptome, and functional analyses of Penicillium expansum provide new insights into secondary metabolism and pathogenicity.</title>
        <authorList>
            <person name="Ballester A.R."/>
            <person name="Marcet-Houben M."/>
            <person name="Levin E."/>
            <person name="Sela N."/>
            <person name="Selma-Lazaro C."/>
            <person name="Carmona L."/>
            <person name="Wisniewski M."/>
            <person name="Droby S."/>
            <person name="Gonzalez-Candelas L."/>
            <person name="Gabaldon T."/>
        </authorList>
    </citation>
    <scope>NUCLEOTIDE SEQUENCE [LARGE SCALE GENOMIC DNA]</scope>
    <source>
        <strain evidence="14 15">MD-8</strain>
    </source>
</reference>
<feature type="transmembrane region" description="Helical" evidence="11">
    <location>
        <begin position="168"/>
        <end position="188"/>
    </location>
</feature>
<keyword evidence="6" id="KW-0547">Nucleotide-binding</keyword>
<evidence type="ECO:0000256" key="7">
    <source>
        <dbReference type="ARBA" id="ARBA00022840"/>
    </source>
</evidence>
<feature type="transmembrane region" description="Helical" evidence="11">
    <location>
        <begin position="106"/>
        <end position="129"/>
    </location>
</feature>
<evidence type="ECO:0000256" key="10">
    <source>
        <dbReference type="SAM" id="MobiDB-lite"/>
    </source>
</evidence>
<feature type="transmembrane region" description="Helical" evidence="11">
    <location>
        <begin position="414"/>
        <end position="434"/>
    </location>
</feature>
<dbReference type="RefSeq" id="XP_016594290.1">
    <property type="nucleotide sequence ID" value="XM_016738181.1"/>
</dbReference>
<feature type="transmembrane region" description="Helical" evidence="11">
    <location>
        <begin position="882"/>
        <end position="906"/>
    </location>
</feature>
<evidence type="ECO:0000259" key="13">
    <source>
        <dbReference type="PROSITE" id="PS50929"/>
    </source>
</evidence>
<dbReference type="GO" id="GO:0005886">
    <property type="term" value="C:plasma membrane"/>
    <property type="evidence" value="ECO:0007669"/>
    <property type="project" value="UniProtKB-SubCell"/>
</dbReference>
<keyword evidence="15" id="KW-1185">Reference proteome</keyword>
<sequence length="1386" mass="154004">MSGLVIRDLSNGSFLPVTRPSLDSFGSATSINFDFTPLFEDTILSLLPSALLLLSLPYRIISLYGQRPKVSPGGFLRESKSVFLAMFAAIHMALLILRVLNSSLRTSATIAESALAFIASLGLCLLSRLEHLRSIRPSPIINGYILITLIFDIARLRTLFLASNNRSIAGIFSSMIGIKVMVLLTEAVEKRKLLLGPYRDLSPEETSGIYSKSFFFWLNQLMTSVFQRVLQNHDLYPIDSEMSSTVLQQRMKNAWSAATQHKPRAFFWAVLRANTKPLLFCVVPRLLQMGFRYAQPFLLTRTIAFANDQGQPDSIGWGLTGAFFIVLLGVAVSNGVFYHMTFRFVTSVRGSLVSIIYSKTLDLSVTALDESVAVTLMSSDVQAICDGFQLINDLWGVPLELVIVIYLLTRQLGIVALVPAILSLISTVAIISMAKSMRRAQRIWMKSIQTRVDVTSTILGSMKSVKMLGFTDWLVGIVQGLRVSELQEAELFRRLLVLRVFLANSLRFLAPPLTFAIFATIPQKGHSLNVNSVYTTLSLISLLAGPINTFIRAIPAMNTALASFNRVQKFLQSEGRRDHRMNLEDSSPTTQRIQPSLEGLELSDLCPLRQSSVSEVITARDVSFAWGNHAAFAVHDINLTVQKGQFCFIIGSTGCGKSTLMKGILGETPSTQGFLYTKYRDTAFVDQTPWIRNTSFRDNILGVSNYTETWYREVVSACGLDQDVANLPNGHCTTVLLSTHAVHRLSYADHIVAMKGDGSIAEQGTLEELKASGGYLAHLKAQYKSQANDKVNPQQQEATNPVLDSSDQRNHDAMEGELTRQNGDFSLYLYYFGSVHWASSAFWMTFFVLEGVSPKLSELLVKSWVSALATHGSAVNPFYLGLYALVSIITAFALVGGSYHLFMFFAPKSAETLHKRLLNSVMHAPLSFFTSVDTGTTMNRFSQDMTLFDHDLPYSALDFIFSLSGGLMSAIMMCISARYFAAVVPPFFLFLWMLQKFYLRTSRQMRLLDLEAKSPLFSQFIESLSGLVTIRAFGWASAFEDQNLALLDASQKPFYLLFCIQRWLELALDLSVAILGAILMALVVKLRSAVGTGYVGLAILNVITFSQSLSQILRNWAELETSLGAIARIRDFVTHTASENQPAENEGLQAMNFDLSSWPSKGAIEFQNVYASYKAGEDQPHVLRNLNLLIQPGEKIGICGRSGSGKSSLLATLFRLLEIESQSRILIDGVDIAHIPRQITRAALNAIPQEPFFTHGTVRANIDPSNVNSLQEIERALRRVELWDIVERKGGFNAPLDANFFSHGQRQLFCLARALLRKSKIVILDEMSSNVDIVSDALMQRVVREDFADCTILAVAHRLETILDFDRIAMIQNGELIEFDTPEVLL</sequence>
<feature type="transmembrane region" description="Helical" evidence="11">
    <location>
        <begin position="533"/>
        <end position="551"/>
    </location>
</feature>
<protein>
    <submittedName>
        <fullName evidence="14">ABC transporter, integral membrane type 1</fullName>
    </submittedName>
</protein>
<dbReference type="Pfam" id="PF00664">
    <property type="entry name" value="ABC_membrane"/>
    <property type="match status" value="2"/>
</dbReference>
<dbReference type="FunFam" id="1.20.1560.10:FF:000066">
    <property type="entry name" value="ABC multidrug transporter (Eurofung)"/>
    <property type="match status" value="1"/>
</dbReference>
<feature type="domain" description="ABC transmembrane type-1" evidence="13">
    <location>
        <begin position="859"/>
        <end position="1121"/>
    </location>
</feature>
<organism evidence="14 15">
    <name type="scientific">Penicillium expansum</name>
    <name type="common">Blue mold rot fungus</name>
    <dbReference type="NCBI Taxonomy" id="27334"/>
    <lineage>
        <taxon>Eukaryota</taxon>
        <taxon>Fungi</taxon>
        <taxon>Dikarya</taxon>
        <taxon>Ascomycota</taxon>
        <taxon>Pezizomycotina</taxon>
        <taxon>Eurotiomycetes</taxon>
        <taxon>Eurotiomycetidae</taxon>
        <taxon>Eurotiales</taxon>
        <taxon>Aspergillaceae</taxon>
        <taxon>Penicillium</taxon>
    </lineage>
</organism>
<comment type="caution">
    <text evidence="14">The sequence shown here is derived from an EMBL/GenBank/DDBJ whole genome shotgun (WGS) entry which is preliminary data.</text>
</comment>
<dbReference type="EMBL" id="JQFZ01000288">
    <property type="protein sequence ID" value="KGO51337.1"/>
    <property type="molecule type" value="Genomic_DNA"/>
</dbReference>
<dbReference type="Gene3D" id="1.20.1560.10">
    <property type="entry name" value="ABC transporter type 1, transmembrane domain"/>
    <property type="match status" value="2"/>
</dbReference>
<keyword evidence="5 11" id="KW-0812">Transmembrane</keyword>
<keyword evidence="3" id="KW-0813">Transport</keyword>
<evidence type="ECO:0000256" key="3">
    <source>
        <dbReference type="ARBA" id="ARBA00022448"/>
    </source>
</evidence>
<evidence type="ECO:0000256" key="9">
    <source>
        <dbReference type="ARBA" id="ARBA00023136"/>
    </source>
</evidence>
<feature type="transmembrane region" description="Helical" evidence="11">
    <location>
        <begin position="979"/>
        <end position="999"/>
    </location>
</feature>
<evidence type="ECO:0000256" key="5">
    <source>
        <dbReference type="ARBA" id="ARBA00022692"/>
    </source>
</evidence>
<feature type="domain" description="ABC transmembrane type-1" evidence="13">
    <location>
        <begin position="286"/>
        <end position="559"/>
    </location>
</feature>
<feature type="transmembrane region" description="Helical" evidence="11">
    <location>
        <begin position="43"/>
        <end position="61"/>
    </location>
</feature>
<keyword evidence="8 11" id="KW-1133">Transmembrane helix</keyword>
<gene>
    <name evidence="14" type="ORF">PEX2_009040</name>
</gene>
<dbReference type="CDD" id="cd18580">
    <property type="entry name" value="ABC_6TM_ABCC_D2"/>
    <property type="match status" value="1"/>
</dbReference>
<dbReference type="VEuPathDB" id="FungiDB:PEXP_007980"/>
<dbReference type="FunFam" id="3.40.50.300:FF:000838">
    <property type="entry name" value="ABC multidrug transporter (Eurofung)"/>
    <property type="match status" value="1"/>
</dbReference>
<feature type="region of interest" description="Disordered" evidence="10">
    <location>
        <begin position="787"/>
        <end position="809"/>
    </location>
</feature>
<dbReference type="InterPro" id="IPR056227">
    <property type="entry name" value="TMD0_ABC"/>
</dbReference>
<dbReference type="InterPro" id="IPR017871">
    <property type="entry name" value="ABC_transporter-like_CS"/>
</dbReference>
<dbReference type="CDD" id="cd03244">
    <property type="entry name" value="ABCC_MRP_domain2"/>
    <property type="match status" value="1"/>
</dbReference>
<dbReference type="GeneID" id="27673600"/>
<name>A0A0A2I2G1_PENEN</name>
<dbReference type="STRING" id="27334.A0A0A2I2G1"/>
<dbReference type="InterPro" id="IPR044726">
    <property type="entry name" value="ABCC_6TM_D2"/>
</dbReference>
<keyword evidence="7" id="KW-0067">ATP-binding</keyword>
<evidence type="ECO:0000259" key="12">
    <source>
        <dbReference type="PROSITE" id="PS50893"/>
    </source>
</evidence>
<evidence type="ECO:0000256" key="8">
    <source>
        <dbReference type="ARBA" id="ARBA00022989"/>
    </source>
</evidence>
<evidence type="ECO:0000256" key="11">
    <source>
        <dbReference type="SAM" id="Phobius"/>
    </source>
</evidence>
<dbReference type="InterPro" id="IPR036640">
    <property type="entry name" value="ABC1_TM_sf"/>
</dbReference>
<dbReference type="PROSITE" id="PS50893">
    <property type="entry name" value="ABC_TRANSPORTER_2"/>
    <property type="match status" value="2"/>
</dbReference>
<evidence type="ECO:0000256" key="6">
    <source>
        <dbReference type="ARBA" id="ARBA00022741"/>
    </source>
</evidence>
<feature type="transmembrane region" description="Helical" evidence="11">
    <location>
        <begin position="315"/>
        <end position="337"/>
    </location>
</feature>
<dbReference type="InterPro" id="IPR003439">
    <property type="entry name" value="ABC_transporter-like_ATP-bd"/>
</dbReference>
<dbReference type="CDD" id="cd18579">
    <property type="entry name" value="ABC_6TM_ABCC_D1"/>
    <property type="match status" value="1"/>
</dbReference>
<evidence type="ECO:0000256" key="4">
    <source>
        <dbReference type="ARBA" id="ARBA00022475"/>
    </source>
</evidence>
<dbReference type="InterPro" id="IPR003593">
    <property type="entry name" value="AAA+_ATPase"/>
</dbReference>
<feature type="compositionally biased region" description="Polar residues" evidence="10">
    <location>
        <begin position="787"/>
        <end position="805"/>
    </location>
</feature>
<comment type="similarity">
    <text evidence="2">Belongs to the ABC transporter superfamily. ABCC family. Conjugate transporter (TC 3.A.1.208) subfamily.</text>
</comment>
<dbReference type="GO" id="GO:0016887">
    <property type="term" value="F:ATP hydrolysis activity"/>
    <property type="evidence" value="ECO:0007669"/>
    <property type="project" value="InterPro"/>
</dbReference>
<dbReference type="Gene3D" id="3.40.50.300">
    <property type="entry name" value="P-loop containing nucleotide triphosphate hydrolases"/>
    <property type="match status" value="3"/>
</dbReference>
<dbReference type="PANTHER" id="PTHR24223:SF269">
    <property type="entry name" value="ABC MULTIDRUG TRANSPORTER (EUROFUNG)-RELATED"/>
    <property type="match status" value="1"/>
</dbReference>
<feature type="transmembrane region" description="Helical" evidence="11">
    <location>
        <begin position="82"/>
        <end position="100"/>
    </location>
</feature>
<evidence type="ECO:0000256" key="1">
    <source>
        <dbReference type="ARBA" id="ARBA00004651"/>
    </source>
</evidence>
<feature type="transmembrane region" description="Helical" evidence="11">
    <location>
        <begin position="828"/>
        <end position="849"/>
    </location>
</feature>
<dbReference type="Pfam" id="PF00005">
    <property type="entry name" value="ABC_tran"/>
    <property type="match status" value="2"/>
</dbReference>
<evidence type="ECO:0000313" key="15">
    <source>
        <dbReference type="Proteomes" id="UP000030143"/>
    </source>
</evidence>
<dbReference type="SMART" id="SM00382">
    <property type="entry name" value="AAA"/>
    <property type="match status" value="2"/>
</dbReference>
<keyword evidence="4" id="KW-1003">Cell membrane</keyword>
<dbReference type="PhylomeDB" id="A0A0A2I2G1"/>
<keyword evidence="9 11" id="KW-0472">Membrane</keyword>
<evidence type="ECO:0000256" key="2">
    <source>
        <dbReference type="ARBA" id="ARBA00009726"/>
    </source>
</evidence>
<dbReference type="PROSITE" id="PS50929">
    <property type="entry name" value="ABC_TM1F"/>
    <property type="match status" value="2"/>
</dbReference>
<dbReference type="PROSITE" id="PS00211">
    <property type="entry name" value="ABC_TRANSPORTER_1"/>
    <property type="match status" value="1"/>
</dbReference>
<feature type="transmembrane region" description="Helical" evidence="11">
    <location>
        <begin position="496"/>
        <end position="521"/>
    </location>
</feature>
<dbReference type="FunFam" id="1.20.1560.10:FF:000055">
    <property type="entry name" value="ABC multidrug transporter (Eurofung)"/>
    <property type="match status" value="1"/>
</dbReference>